<evidence type="ECO:0000313" key="1">
    <source>
        <dbReference type="EMBL" id="CAH0379838.1"/>
    </source>
</evidence>
<reference evidence="1" key="1">
    <citation type="submission" date="2021-11" db="EMBL/GenBank/DDBJ databases">
        <authorList>
            <consortium name="Genoscope - CEA"/>
            <person name="William W."/>
        </authorList>
    </citation>
    <scope>NUCLEOTIDE SEQUENCE</scope>
</reference>
<gene>
    <name evidence="1" type="ORF">PECAL_6P14760</name>
</gene>
<comment type="caution">
    <text evidence="1">The sequence shown here is derived from an EMBL/GenBank/DDBJ whole genome shotgun (WGS) entry which is preliminary data.</text>
</comment>
<sequence>MADASQRTEGAAPARHKVAWDVNRMEAQRRMVIAEPLWVTSSRTTHVDVMCTSNTVRRYVAPGEKERQQSKSKARCRLPYASNASAASVQRNPGTATPTQRLMDEIARKKMNEAMHEERRLFMQRLVEERDAKAEREFSGATALQAAWRGASVRRIADEEIERPKRGGQRPESDEERRARLRAEKLKLDDEIRAELVQLAEKAGLAPVVNVSLDNAKMTKYKQKLAEEKEARRVEAARVIQERARVRQAKLRALGVIGTIQSYTQEEQAVVIQKEWKKHLMRGWHQGRKEEAAALIVQSRWRRMQTMHRFRDISRTILKNRREEGAALRVQCAYRRRASQLHVGGLARAMIRTHHAAVRFNHDREDFTQHLQWQDDHRAGKWDKKIAKTDAEKLKDQWTAESSGGGGGQ</sequence>
<proteinExistence type="predicted"/>
<dbReference type="AlphaFoldDB" id="A0A8J2T2T2"/>
<dbReference type="OrthoDB" id="193470at2759"/>
<dbReference type="EMBL" id="CAKKNE010000006">
    <property type="protein sequence ID" value="CAH0379838.1"/>
    <property type="molecule type" value="Genomic_DNA"/>
</dbReference>
<dbReference type="InterPro" id="IPR000048">
    <property type="entry name" value="IQ_motif_EF-hand-BS"/>
</dbReference>
<evidence type="ECO:0000313" key="2">
    <source>
        <dbReference type="Proteomes" id="UP000789595"/>
    </source>
</evidence>
<dbReference type="Pfam" id="PF00612">
    <property type="entry name" value="IQ"/>
    <property type="match status" value="1"/>
</dbReference>
<name>A0A8J2T2T2_9STRA</name>
<protein>
    <submittedName>
        <fullName evidence="1">Uncharacterized protein</fullName>
    </submittedName>
</protein>
<accession>A0A8J2T2T2</accession>
<organism evidence="1 2">
    <name type="scientific">Pelagomonas calceolata</name>
    <dbReference type="NCBI Taxonomy" id="35677"/>
    <lineage>
        <taxon>Eukaryota</taxon>
        <taxon>Sar</taxon>
        <taxon>Stramenopiles</taxon>
        <taxon>Ochrophyta</taxon>
        <taxon>Pelagophyceae</taxon>
        <taxon>Pelagomonadales</taxon>
        <taxon>Pelagomonadaceae</taxon>
        <taxon>Pelagomonas</taxon>
    </lineage>
</organism>
<dbReference type="SMART" id="SM00015">
    <property type="entry name" value="IQ"/>
    <property type="match status" value="3"/>
</dbReference>
<dbReference type="Proteomes" id="UP000789595">
    <property type="component" value="Unassembled WGS sequence"/>
</dbReference>
<keyword evidence="2" id="KW-1185">Reference proteome</keyword>